<keyword evidence="2" id="KW-0813">Transport</keyword>
<evidence type="ECO:0000313" key="6">
    <source>
        <dbReference type="EMBL" id="AWT59437.1"/>
    </source>
</evidence>
<comment type="similarity">
    <text evidence="1">Belongs to the ABC transporter superfamily.</text>
</comment>
<protein>
    <submittedName>
        <fullName evidence="6">Oligopeptide transport ATP-binding protein OppF</fullName>
    </submittedName>
</protein>
<dbReference type="InterPro" id="IPR003593">
    <property type="entry name" value="AAA+_ATPase"/>
</dbReference>
<dbReference type="InterPro" id="IPR013563">
    <property type="entry name" value="Oligopep_ABC_C"/>
</dbReference>
<keyword evidence="4 6" id="KW-0067">ATP-binding</keyword>
<organism evidence="6 7">
    <name type="scientific">Candidatus Moanibacter tarae</name>
    <dbReference type="NCBI Taxonomy" id="2200854"/>
    <lineage>
        <taxon>Bacteria</taxon>
        <taxon>Pseudomonadati</taxon>
        <taxon>Verrucomicrobiota</taxon>
        <taxon>Opitutia</taxon>
        <taxon>Puniceicoccales</taxon>
        <taxon>Puniceicoccales incertae sedis</taxon>
        <taxon>Candidatus Moanibacter</taxon>
    </lineage>
</organism>
<dbReference type="InterPro" id="IPR017871">
    <property type="entry name" value="ABC_transporter-like_CS"/>
</dbReference>
<dbReference type="InterPro" id="IPR027417">
    <property type="entry name" value="P-loop_NTPase"/>
</dbReference>
<dbReference type="CDD" id="cd03257">
    <property type="entry name" value="ABC_NikE_OppD_transporters"/>
    <property type="match status" value="1"/>
</dbReference>
<dbReference type="SMART" id="SM00382">
    <property type="entry name" value="AAA"/>
    <property type="match status" value="1"/>
</dbReference>
<dbReference type="Pfam" id="PF08352">
    <property type="entry name" value="oligo_HPY"/>
    <property type="match status" value="1"/>
</dbReference>
<dbReference type="Gene3D" id="3.40.50.300">
    <property type="entry name" value="P-loop containing nucleotide triphosphate hydrolases"/>
    <property type="match status" value="1"/>
</dbReference>
<evidence type="ECO:0000256" key="4">
    <source>
        <dbReference type="ARBA" id="ARBA00022840"/>
    </source>
</evidence>
<dbReference type="InterPro" id="IPR003439">
    <property type="entry name" value="ABC_transporter-like_ATP-bd"/>
</dbReference>
<evidence type="ECO:0000313" key="7">
    <source>
        <dbReference type="Proteomes" id="UP000247465"/>
    </source>
</evidence>
<dbReference type="Proteomes" id="UP000247465">
    <property type="component" value="Chromosome"/>
</dbReference>
<evidence type="ECO:0000256" key="1">
    <source>
        <dbReference type="ARBA" id="ARBA00005417"/>
    </source>
</evidence>
<name>A0A2Z4AHE8_9BACT</name>
<dbReference type="PANTHER" id="PTHR43776">
    <property type="entry name" value="TRANSPORT ATP-BINDING PROTEIN"/>
    <property type="match status" value="1"/>
</dbReference>
<dbReference type="KEGG" id="mtar:DF168_00626"/>
<dbReference type="GO" id="GO:0016887">
    <property type="term" value="F:ATP hydrolysis activity"/>
    <property type="evidence" value="ECO:0007669"/>
    <property type="project" value="InterPro"/>
</dbReference>
<dbReference type="GO" id="GO:0055085">
    <property type="term" value="P:transmembrane transport"/>
    <property type="evidence" value="ECO:0007669"/>
    <property type="project" value="UniProtKB-ARBA"/>
</dbReference>
<dbReference type="AlphaFoldDB" id="A0A2Z4AHE8"/>
<dbReference type="GO" id="GO:0015833">
    <property type="term" value="P:peptide transport"/>
    <property type="evidence" value="ECO:0007669"/>
    <property type="project" value="InterPro"/>
</dbReference>
<dbReference type="FunFam" id="3.40.50.300:FF:000016">
    <property type="entry name" value="Oligopeptide ABC transporter ATP-binding component"/>
    <property type="match status" value="1"/>
</dbReference>
<evidence type="ECO:0000256" key="3">
    <source>
        <dbReference type="ARBA" id="ARBA00022741"/>
    </source>
</evidence>
<dbReference type="EMBL" id="CP029803">
    <property type="protein sequence ID" value="AWT59437.1"/>
    <property type="molecule type" value="Genomic_DNA"/>
</dbReference>
<evidence type="ECO:0000259" key="5">
    <source>
        <dbReference type="PROSITE" id="PS50893"/>
    </source>
</evidence>
<reference evidence="6 7" key="1">
    <citation type="submission" date="2018-06" db="EMBL/GenBank/DDBJ databases">
        <title>Draft Genome Sequence of a Novel Marine Bacterium Related to the Verrucomicrobia.</title>
        <authorList>
            <person name="Vosseberg J."/>
            <person name="Martijn J."/>
            <person name="Ettema T.J.G."/>
        </authorList>
    </citation>
    <scope>NUCLEOTIDE SEQUENCE [LARGE SCALE GENOMIC DNA]</scope>
    <source>
        <strain evidence="6">TARA_B100001123</strain>
    </source>
</reference>
<dbReference type="PANTHER" id="PTHR43776:SF7">
    <property type="entry name" value="D,D-DIPEPTIDE TRANSPORT ATP-BINDING PROTEIN DDPF-RELATED"/>
    <property type="match status" value="1"/>
</dbReference>
<dbReference type="InterPro" id="IPR050319">
    <property type="entry name" value="ABC_transp_ATP-bind"/>
</dbReference>
<sequence length="294" mass="32892">MSEPEKVQPILEVKNLKKHFPVFSKGFIRRQIDVVKAVDDISFTVNPGETLGIVGESGSGKTTCARCILRALEPTAGDVYFRNKGRTINMATLKEGELKPIRQEMQMIFQDPFSSLNPRMTVGSIIAEPLIIHKIGTPKEREERVVDILRKVGLIPEHRQRYPHAFSGGQRQRIGIARALIMNPALIVADEAVSALDVSVQAQVINLLEDLQNEFNLTYVFVAHDLSVVRHICDRVAVMYLGKLVEVEKTEELFANPKHPYTKVLLSAIPYPDPDISLEPLNMGDFIEAIEAQS</sequence>
<gene>
    <name evidence="6" type="primary">oppF_1</name>
    <name evidence="6" type="ORF">DF168_00626</name>
</gene>
<dbReference type="PROSITE" id="PS50893">
    <property type="entry name" value="ABC_TRANSPORTER_2"/>
    <property type="match status" value="1"/>
</dbReference>
<evidence type="ECO:0000256" key="2">
    <source>
        <dbReference type="ARBA" id="ARBA00022448"/>
    </source>
</evidence>
<dbReference type="SUPFAM" id="SSF52540">
    <property type="entry name" value="P-loop containing nucleoside triphosphate hydrolases"/>
    <property type="match status" value="1"/>
</dbReference>
<accession>A0A2Z4AHE8</accession>
<feature type="domain" description="ABC transporter" evidence="5">
    <location>
        <begin position="11"/>
        <end position="266"/>
    </location>
</feature>
<proteinExistence type="inferred from homology"/>
<dbReference type="PROSITE" id="PS00211">
    <property type="entry name" value="ABC_TRANSPORTER_1"/>
    <property type="match status" value="1"/>
</dbReference>
<dbReference type="Pfam" id="PF00005">
    <property type="entry name" value="ABC_tran"/>
    <property type="match status" value="1"/>
</dbReference>
<keyword evidence="3" id="KW-0547">Nucleotide-binding</keyword>
<dbReference type="GO" id="GO:0005524">
    <property type="term" value="F:ATP binding"/>
    <property type="evidence" value="ECO:0007669"/>
    <property type="project" value="UniProtKB-KW"/>
</dbReference>